<evidence type="ECO:0000313" key="3">
    <source>
        <dbReference type="EMBL" id="VDI23518.1"/>
    </source>
</evidence>
<reference evidence="3" key="1">
    <citation type="submission" date="2018-11" db="EMBL/GenBank/DDBJ databases">
        <authorList>
            <person name="Alioto T."/>
            <person name="Alioto T."/>
        </authorList>
    </citation>
    <scope>NUCLEOTIDE SEQUENCE</scope>
</reference>
<sequence length="147" mass="17287">MLSENLRNINVGVYLLKLAKSYTKEHLNNDSEFIIMINSDIENILRVQIQSRHTSSIKYLIWIEYDEIEIKAWYCQCKTGSRVVGTCAHVKAVLWYLGFARHMGKQKGIRDWAEFVEDAAYLMSLTLKRNFLKSDILCFNKRNTFKK</sequence>
<gene>
    <name evidence="3" type="ORF">MGAL_10B057909</name>
</gene>
<proteinExistence type="predicted"/>
<organism evidence="3 4">
    <name type="scientific">Mytilus galloprovincialis</name>
    <name type="common">Mediterranean mussel</name>
    <dbReference type="NCBI Taxonomy" id="29158"/>
    <lineage>
        <taxon>Eukaryota</taxon>
        <taxon>Metazoa</taxon>
        <taxon>Spiralia</taxon>
        <taxon>Lophotrochozoa</taxon>
        <taxon>Mollusca</taxon>
        <taxon>Bivalvia</taxon>
        <taxon>Autobranchia</taxon>
        <taxon>Pteriomorphia</taxon>
        <taxon>Mytilida</taxon>
        <taxon>Mytiloidea</taxon>
        <taxon>Mytilidae</taxon>
        <taxon>Mytilinae</taxon>
        <taxon>Mytilus</taxon>
    </lineage>
</organism>
<dbReference type="Proteomes" id="UP000596742">
    <property type="component" value="Unassembled WGS sequence"/>
</dbReference>
<dbReference type="EMBL" id="UYJE01003932">
    <property type="protein sequence ID" value="VDI23518.1"/>
    <property type="molecule type" value="Genomic_DNA"/>
</dbReference>
<feature type="domain" description="SWIM-type" evidence="2">
    <location>
        <begin position="59"/>
        <end position="98"/>
    </location>
</feature>
<keyword evidence="1" id="KW-0863">Zinc-finger</keyword>
<keyword evidence="4" id="KW-1185">Reference proteome</keyword>
<dbReference type="GO" id="GO:0008270">
    <property type="term" value="F:zinc ion binding"/>
    <property type="evidence" value="ECO:0007669"/>
    <property type="project" value="UniProtKB-KW"/>
</dbReference>
<dbReference type="AlphaFoldDB" id="A0A8B6DRQ6"/>
<evidence type="ECO:0000259" key="2">
    <source>
        <dbReference type="PROSITE" id="PS50966"/>
    </source>
</evidence>
<keyword evidence="1" id="KW-0479">Metal-binding</keyword>
<accession>A0A8B6DRQ6</accession>
<comment type="caution">
    <text evidence="3">The sequence shown here is derived from an EMBL/GenBank/DDBJ whole genome shotgun (WGS) entry which is preliminary data.</text>
</comment>
<evidence type="ECO:0000313" key="4">
    <source>
        <dbReference type="Proteomes" id="UP000596742"/>
    </source>
</evidence>
<name>A0A8B6DRQ6_MYTGA</name>
<dbReference type="InterPro" id="IPR007527">
    <property type="entry name" value="Znf_SWIM"/>
</dbReference>
<keyword evidence="1" id="KW-0862">Zinc</keyword>
<evidence type="ECO:0000256" key="1">
    <source>
        <dbReference type="PROSITE-ProRule" id="PRU00325"/>
    </source>
</evidence>
<protein>
    <recommendedName>
        <fullName evidence="2">SWIM-type domain-containing protein</fullName>
    </recommendedName>
</protein>
<dbReference type="OrthoDB" id="10054519at2759"/>
<dbReference type="PROSITE" id="PS50966">
    <property type="entry name" value="ZF_SWIM"/>
    <property type="match status" value="1"/>
</dbReference>